<dbReference type="Pfam" id="PF07885">
    <property type="entry name" value="Ion_trans_2"/>
    <property type="match status" value="2"/>
</dbReference>
<feature type="compositionally biased region" description="Basic and acidic residues" evidence="9">
    <location>
        <begin position="599"/>
        <end position="614"/>
    </location>
</feature>
<evidence type="ECO:0000256" key="9">
    <source>
        <dbReference type="SAM" id="MobiDB-lite"/>
    </source>
</evidence>
<evidence type="ECO:0000256" key="4">
    <source>
        <dbReference type="ARBA" id="ARBA00022989"/>
    </source>
</evidence>
<feature type="region of interest" description="Disordered" evidence="9">
    <location>
        <begin position="320"/>
        <end position="347"/>
    </location>
</feature>
<feature type="transmembrane region" description="Helical" evidence="10">
    <location>
        <begin position="131"/>
        <end position="155"/>
    </location>
</feature>
<feature type="region of interest" description="Disordered" evidence="9">
    <location>
        <begin position="503"/>
        <end position="646"/>
    </location>
</feature>
<keyword evidence="3 8" id="KW-0812">Transmembrane</keyword>
<feature type="transmembrane region" description="Helical" evidence="10">
    <location>
        <begin position="398"/>
        <end position="417"/>
    </location>
</feature>
<dbReference type="PANTHER" id="PTHR11003">
    <property type="entry name" value="POTASSIUM CHANNEL, SUBFAMILY K"/>
    <property type="match status" value="1"/>
</dbReference>
<organism evidence="12 13">
    <name type="scientific">Seiridium unicorne</name>
    <dbReference type="NCBI Taxonomy" id="138068"/>
    <lineage>
        <taxon>Eukaryota</taxon>
        <taxon>Fungi</taxon>
        <taxon>Dikarya</taxon>
        <taxon>Ascomycota</taxon>
        <taxon>Pezizomycotina</taxon>
        <taxon>Sordariomycetes</taxon>
        <taxon>Xylariomycetidae</taxon>
        <taxon>Amphisphaeriales</taxon>
        <taxon>Sporocadaceae</taxon>
        <taxon>Seiridium</taxon>
    </lineage>
</organism>
<feature type="compositionally biased region" description="Basic and acidic residues" evidence="9">
    <location>
        <begin position="336"/>
        <end position="347"/>
    </location>
</feature>
<keyword evidence="2 8" id="KW-0813">Transport</keyword>
<evidence type="ECO:0000256" key="7">
    <source>
        <dbReference type="ARBA" id="ARBA00023303"/>
    </source>
</evidence>
<name>A0ABR2VE24_9PEZI</name>
<dbReference type="PRINTS" id="PR01333">
    <property type="entry name" value="2POREKCHANEL"/>
</dbReference>
<sequence>MNNAELGEDIDEYMQDVDGQQSKADAERQSVIGADPAVHLDPSRWWFASSAFPMIAGTLGPVASAFSICALVKQWRMYIPPGWDVSRAEFVPDPPWLTGINAAQLVIALIANLFLLLNMARRVRFSIAQPITIVGWYISSILLVALAATAAGPLVEQPQIDFVWSQAFYYGIFAAVLYFAVATLMAVTAWGAQAGHYEKDFGLTTSQRTLMLQTILFLMYLLLGALVFSHIENWQYLDTVYWADVTLFTVGYGDYSPSTTLGRALLIPYALIGVTSLGLVIGSIRSLVLDRGKRRLDARMLENKRRQYLRRLRRRGKDGILRPIDSNSQENDLDWDSSKQPRTELERREKEFQLMRKIQKRASTRRRWMALAISSSTWIVLWLVGAKIFQESEAPYQSWTYFDAFYFAFTGLTTIGYGDLTPVSPCGKAFFVFWSLLALPTMTVLISNAGDTLVKWVRDGTLKLGNLTILPGEQGFKKEIKMVLGKLSFGAVFSDVDIEESPPGFFGAAHGMEEEEEDEEDGDVDSEGEFDANEPNVHGSSSFRKKTGQEQAYDEPQDPKGPLKRDTNNTYKSGKSITLADPPARPTRESPAASPTDKPNTKERNRSKSKERPRTASTHNSTKDEKINAPRRAETIAREDLPTELPKSRAEYHLVLIDEIARVTQHLQHSPPRQYTFKEWAWYLRLIGEDESSSETHRKPERKPNTADGRNVSRVATHKTTRSPTDEPYSPVDGKGGEGSSTSEGGGGETDHAVIKWSWVGHRSPLMDTKEEAEWILDRLEQKLKAELKTIVSEQLGKQGTQDVKIEEARHEVEQSQKHEPLEIGH</sequence>
<feature type="compositionally biased region" description="Basic and acidic residues" evidence="9">
    <location>
        <begin position="621"/>
        <end position="646"/>
    </location>
</feature>
<feature type="transmembrane region" description="Helical" evidence="10">
    <location>
        <begin position="368"/>
        <end position="386"/>
    </location>
</feature>
<feature type="transmembrane region" description="Helical" evidence="10">
    <location>
        <begin position="95"/>
        <end position="119"/>
    </location>
</feature>
<feature type="compositionally biased region" description="Basic and acidic residues" evidence="9">
    <location>
        <begin position="804"/>
        <end position="826"/>
    </location>
</feature>
<evidence type="ECO:0000259" key="11">
    <source>
        <dbReference type="Pfam" id="PF07885"/>
    </source>
</evidence>
<feature type="region of interest" description="Disordered" evidence="9">
    <location>
        <begin position="796"/>
        <end position="826"/>
    </location>
</feature>
<keyword evidence="13" id="KW-1185">Reference proteome</keyword>
<keyword evidence="4 10" id="KW-1133">Transmembrane helix</keyword>
<evidence type="ECO:0000313" key="12">
    <source>
        <dbReference type="EMBL" id="KAK9425162.1"/>
    </source>
</evidence>
<feature type="transmembrane region" description="Helical" evidence="10">
    <location>
        <begin position="51"/>
        <end position="75"/>
    </location>
</feature>
<feature type="domain" description="Potassium channel" evidence="11">
    <location>
        <begin position="378"/>
        <end position="454"/>
    </location>
</feature>
<feature type="compositionally biased region" description="Basic and acidic residues" evidence="9">
    <location>
        <begin position="694"/>
        <end position="705"/>
    </location>
</feature>
<evidence type="ECO:0000256" key="6">
    <source>
        <dbReference type="ARBA" id="ARBA00023136"/>
    </source>
</evidence>
<dbReference type="GO" id="GO:0034220">
    <property type="term" value="P:monoatomic ion transmembrane transport"/>
    <property type="evidence" value="ECO:0007669"/>
    <property type="project" value="UniProtKB-KW"/>
</dbReference>
<gene>
    <name evidence="12" type="ORF">SUNI508_03302</name>
</gene>
<feature type="transmembrane region" description="Helical" evidence="10">
    <location>
        <begin position="429"/>
        <end position="449"/>
    </location>
</feature>
<dbReference type="InterPro" id="IPR013099">
    <property type="entry name" value="K_chnl_dom"/>
</dbReference>
<accession>A0ABR2VE24</accession>
<keyword evidence="6 10" id="KW-0472">Membrane</keyword>
<feature type="transmembrane region" description="Helical" evidence="10">
    <location>
        <begin position="167"/>
        <end position="190"/>
    </location>
</feature>
<evidence type="ECO:0000256" key="8">
    <source>
        <dbReference type="RuleBase" id="RU003857"/>
    </source>
</evidence>
<proteinExistence type="inferred from homology"/>
<evidence type="ECO:0000256" key="1">
    <source>
        <dbReference type="ARBA" id="ARBA00004141"/>
    </source>
</evidence>
<dbReference type="SUPFAM" id="SSF81324">
    <property type="entry name" value="Voltage-gated potassium channels"/>
    <property type="match status" value="2"/>
</dbReference>
<feature type="compositionally biased region" description="Basic and acidic residues" evidence="9">
    <location>
        <begin position="557"/>
        <end position="567"/>
    </location>
</feature>
<protein>
    <submittedName>
        <fullName evidence="12">Potassium channel domain-containing protein</fullName>
    </submittedName>
</protein>
<evidence type="ECO:0000313" key="13">
    <source>
        <dbReference type="Proteomes" id="UP001408356"/>
    </source>
</evidence>
<comment type="caution">
    <text evidence="12">The sequence shown here is derived from an EMBL/GenBank/DDBJ whole genome shotgun (WGS) entry which is preliminary data.</text>
</comment>
<keyword evidence="5 8" id="KW-0406">Ion transport</keyword>
<dbReference type="InterPro" id="IPR003280">
    <property type="entry name" value="2pore_dom_K_chnl"/>
</dbReference>
<feature type="compositionally biased region" description="Acidic residues" evidence="9">
    <location>
        <begin position="513"/>
        <end position="532"/>
    </location>
</feature>
<reference evidence="12 13" key="1">
    <citation type="journal article" date="2024" name="J. Plant Pathol.">
        <title>Sequence and assembly of the genome of Seiridium unicorne, isolate CBS 538.82, causal agent of cypress canker disease.</title>
        <authorList>
            <person name="Scali E."/>
            <person name="Rocca G.D."/>
            <person name="Danti R."/>
            <person name="Garbelotto M."/>
            <person name="Barberini S."/>
            <person name="Baroncelli R."/>
            <person name="Emiliani G."/>
        </authorList>
    </citation>
    <scope>NUCLEOTIDE SEQUENCE [LARGE SCALE GENOMIC DNA]</scope>
    <source>
        <strain evidence="12 13">BM-138-508</strain>
    </source>
</reference>
<evidence type="ECO:0000256" key="3">
    <source>
        <dbReference type="ARBA" id="ARBA00022692"/>
    </source>
</evidence>
<feature type="transmembrane region" description="Helical" evidence="10">
    <location>
        <begin position="210"/>
        <end position="231"/>
    </location>
</feature>
<evidence type="ECO:0000256" key="5">
    <source>
        <dbReference type="ARBA" id="ARBA00023065"/>
    </source>
</evidence>
<comment type="subcellular location">
    <subcellularLocation>
        <location evidence="1">Membrane</location>
        <topology evidence="1">Multi-pass membrane protein</topology>
    </subcellularLocation>
</comment>
<comment type="similarity">
    <text evidence="8">Belongs to the two pore domain potassium channel (TC 1.A.1.8) family.</text>
</comment>
<feature type="domain" description="Potassium channel" evidence="11">
    <location>
        <begin position="216"/>
        <end position="287"/>
    </location>
</feature>
<feature type="transmembrane region" description="Helical" evidence="10">
    <location>
        <begin position="266"/>
        <end position="289"/>
    </location>
</feature>
<dbReference type="EMBL" id="JARVKF010000024">
    <property type="protein sequence ID" value="KAK9425162.1"/>
    <property type="molecule type" value="Genomic_DNA"/>
</dbReference>
<evidence type="ECO:0000256" key="2">
    <source>
        <dbReference type="ARBA" id="ARBA00022448"/>
    </source>
</evidence>
<dbReference type="Gene3D" id="1.10.287.70">
    <property type="match status" value="2"/>
</dbReference>
<feature type="region of interest" description="Disordered" evidence="9">
    <location>
        <begin position="691"/>
        <end position="750"/>
    </location>
</feature>
<dbReference type="PANTHER" id="PTHR11003:SF301">
    <property type="entry name" value="POTASSIUM CHANNEL PROTEIN"/>
    <property type="match status" value="1"/>
</dbReference>
<dbReference type="Proteomes" id="UP001408356">
    <property type="component" value="Unassembled WGS sequence"/>
</dbReference>
<keyword evidence="7 8" id="KW-0407">Ion channel</keyword>
<evidence type="ECO:0000256" key="10">
    <source>
        <dbReference type="SAM" id="Phobius"/>
    </source>
</evidence>